<reference evidence="1" key="2">
    <citation type="journal article" date="2015" name="Data Brief">
        <title>Shoot transcriptome of the giant reed, Arundo donax.</title>
        <authorList>
            <person name="Barrero R.A."/>
            <person name="Guerrero F.D."/>
            <person name="Moolhuijzen P."/>
            <person name="Goolsby J.A."/>
            <person name="Tidwell J."/>
            <person name="Bellgard S.E."/>
            <person name="Bellgard M.I."/>
        </authorList>
    </citation>
    <scope>NUCLEOTIDE SEQUENCE</scope>
    <source>
        <tissue evidence="1">Shoot tissue taken approximately 20 cm above the soil surface</tissue>
    </source>
</reference>
<reference evidence="1" key="1">
    <citation type="submission" date="2014-09" db="EMBL/GenBank/DDBJ databases">
        <authorList>
            <person name="Magalhaes I.L.F."/>
            <person name="Oliveira U."/>
            <person name="Santos F.R."/>
            <person name="Vidigal T.H.D.A."/>
            <person name="Brescovit A.D."/>
            <person name="Santos A.J."/>
        </authorList>
    </citation>
    <scope>NUCLEOTIDE SEQUENCE</scope>
    <source>
        <tissue evidence="1">Shoot tissue taken approximately 20 cm above the soil surface</tissue>
    </source>
</reference>
<accession>A0A0A9HPN9</accession>
<dbReference type="EMBL" id="GBRH01159234">
    <property type="protein sequence ID" value="JAE38662.1"/>
    <property type="molecule type" value="Transcribed_RNA"/>
</dbReference>
<sequence length="25" mass="3136">MQFWSKWVLWMKHLQKANDMATLEL</sequence>
<dbReference type="AlphaFoldDB" id="A0A0A9HPN9"/>
<evidence type="ECO:0000313" key="1">
    <source>
        <dbReference type="EMBL" id="JAE38662.1"/>
    </source>
</evidence>
<organism evidence="1">
    <name type="scientific">Arundo donax</name>
    <name type="common">Giant reed</name>
    <name type="synonym">Donax arundinaceus</name>
    <dbReference type="NCBI Taxonomy" id="35708"/>
    <lineage>
        <taxon>Eukaryota</taxon>
        <taxon>Viridiplantae</taxon>
        <taxon>Streptophyta</taxon>
        <taxon>Embryophyta</taxon>
        <taxon>Tracheophyta</taxon>
        <taxon>Spermatophyta</taxon>
        <taxon>Magnoliopsida</taxon>
        <taxon>Liliopsida</taxon>
        <taxon>Poales</taxon>
        <taxon>Poaceae</taxon>
        <taxon>PACMAD clade</taxon>
        <taxon>Arundinoideae</taxon>
        <taxon>Arundineae</taxon>
        <taxon>Arundo</taxon>
    </lineage>
</organism>
<protein>
    <submittedName>
        <fullName evidence="1">HEM6</fullName>
    </submittedName>
</protein>
<proteinExistence type="predicted"/>
<name>A0A0A9HPN9_ARUDO</name>